<dbReference type="Gene3D" id="1.10.10.60">
    <property type="entry name" value="Homeodomain-like"/>
    <property type="match status" value="1"/>
</dbReference>
<evidence type="ECO:0000256" key="2">
    <source>
        <dbReference type="ARBA" id="ARBA00023015"/>
    </source>
</evidence>
<evidence type="ECO:0000256" key="3">
    <source>
        <dbReference type="ARBA" id="ARBA00023125"/>
    </source>
</evidence>
<comment type="subunit">
    <text evidence="1">Homodimer.</text>
</comment>
<dbReference type="AlphaFoldDB" id="A0A1A6BDC9"/>
<evidence type="ECO:0000256" key="5">
    <source>
        <dbReference type="PROSITE-ProRule" id="PRU00335"/>
    </source>
</evidence>
<gene>
    <name evidence="8" type="ORF">A9W98_25405</name>
</gene>
<dbReference type="GO" id="GO:0000976">
    <property type="term" value="F:transcription cis-regulatory region binding"/>
    <property type="evidence" value="ECO:0007669"/>
    <property type="project" value="TreeGrafter"/>
</dbReference>
<reference evidence="8 9" key="1">
    <citation type="submission" date="2016-06" db="EMBL/GenBank/DDBJ databases">
        <authorList>
            <person name="Kjaerup R.B."/>
            <person name="Dalgaard T.S."/>
            <person name="Juul-Madsen H.R."/>
        </authorList>
    </citation>
    <scope>NUCLEOTIDE SEQUENCE [LARGE SCALE GENOMIC DNA]</scope>
    <source>
        <strain evidence="8 9">1245752.6</strain>
    </source>
</reference>
<dbReference type="OrthoDB" id="5242520at2"/>
<evidence type="ECO:0000256" key="1">
    <source>
        <dbReference type="ARBA" id="ARBA00011738"/>
    </source>
</evidence>
<dbReference type="Pfam" id="PF00440">
    <property type="entry name" value="TetR_N"/>
    <property type="match status" value="1"/>
</dbReference>
<dbReference type="PRINTS" id="PR00455">
    <property type="entry name" value="HTHTETR"/>
</dbReference>
<proteinExistence type="predicted"/>
<dbReference type="GO" id="GO:0045892">
    <property type="term" value="P:negative regulation of DNA-templated transcription"/>
    <property type="evidence" value="ECO:0007669"/>
    <property type="project" value="UniProtKB-ARBA"/>
</dbReference>
<evidence type="ECO:0000256" key="6">
    <source>
        <dbReference type="SAM" id="MobiDB-lite"/>
    </source>
</evidence>
<keyword evidence="2" id="KW-0805">Transcription regulation</keyword>
<feature type="DNA-binding region" description="H-T-H motif" evidence="5">
    <location>
        <begin position="46"/>
        <end position="65"/>
    </location>
</feature>
<evidence type="ECO:0000256" key="4">
    <source>
        <dbReference type="ARBA" id="ARBA00023163"/>
    </source>
</evidence>
<keyword evidence="4" id="KW-0804">Transcription</keyword>
<dbReference type="InterPro" id="IPR050109">
    <property type="entry name" value="HTH-type_TetR-like_transc_reg"/>
</dbReference>
<dbReference type="SUPFAM" id="SSF46689">
    <property type="entry name" value="Homeodomain-like"/>
    <property type="match status" value="1"/>
</dbReference>
<dbReference type="SUPFAM" id="SSF48498">
    <property type="entry name" value="Tetracyclin repressor-like, C-terminal domain"/>
    <property type="match status" value="1"/>
</dbReference>
<dbReference type="PROSITE" id="PS50977">
    <property type="entry name" value="HTH_TETR_2"/>
    <property type="match status" value="1"/>
</dbReference>
<dbReference type="PANTHER" id="PTHR30055:SF184">
    <property type="entry name" value="HTH-TYPE TRANSCRIPTIONAL REGULATOR ETHR"/>
    <property type="match status" value="1"/>
</dbReference>
<dbReference type="Pfam" id="PF21313">
    <property type="entry name" value="EthR_C"/>
    <property type="match status" value="1"/>
</dbReference>
<organism evidence="8 9">
    <name type="scientific">Mycobacterium gordonae</name>
    <dbReference type="NCBI Taxonomy" id="1778"/>
    <lineage>
        <taxon>Bacteria</taxon>
        <taxon>Bacillati</taxon>
        <taxon>Actinomycetota</taxon>
        <taxon>Actinomycetes</taxon>
        <taxon>Mycobacteriales</taxon>
        <taxon>Mycobacteriaceae</taxon>
        <taxon>Mycobacterium</taxon>
    </lineage>
</organism>
<evidence type="ECO:0000313" key="8">
    <source>
        <dbReference type="EMBL" id="OBS00323.1"/>
    </source>
</evidence>
<evidence type="ECO:0000313" key="9">
    <source>
        <dbReference type="Proteomes" id="UP000093757"/>
    </source>
</evidence>
<comment type="caution">
    <text evidence="8">The sequence shown here is derived from an EMBL/GenBank/DDBJ whole genome shotgun (WGS) entry which is preliminary data.</text>
</comment>
<protein>
    <submittedName>
        <fullName evidence="8">TetR family transcriptional regulator</fullName>
    </submittedName>
</protein>
<dbReference type="FunFam" id="1.10.10.60:FF:000141">
    <property type="entry name" value="TetR family transcriptional regulator"/>
    <property type="match status" value="1"/>
</dbReference>
<name>A0A1A6BDC9_MYCGO</name>
<dbReference type="InterPro" id="IPR049397">
    <property type="entry name" value="EthR_C"/>
</dbReference>
<dbReference type="Proteomes" id="UP000093757">
    <property type="component" value="Unassembled WGS sequence"/>
</dbReference>
<dbReference type="PANTHER" id="PTHR30055">
    <property type="entry name" value="HTH-TYPE TRANSCRIPTIONAL REGULATOR RUTR"/>
    <property type="match status" value="1"/>
</dbReference>
<dbReference type="RefSeq" id="WP_065135296.1">
    <property type="nucleotide sequence ID" value="NZ_JANFXG010000081.1"/>
</dbReference>
<sequence>MTTSPANRASLPRGRRTARPSGDERELAILATAEKLLLDRPLADISVDDLAKGAGISRPTFYFYFPSKEAVLLTLLDRVVNEADSALQSLADGLETGRDDMWRTGINVFVQTFGSHRAVIRGGQGVRAINSEVRGLWSAFMQKWIAHTASIIEAERERGAAPVTLPALELATALNLMNERALSASFLAEEPSVPEATVLDTLVHIWVSAIYGEER</sequence>
<accession>A0A1A6BDC9</accession>
<feature type="region of interest" description="Disordered" evidence="6">
    <location>
        <begin position="1"/>
        <end position="23"/>
    </location>
</feature>
<dbReference type="InterPro" id="IPR009057">
    <property type="entry name" value="Homeodomain-like_sf"/>
</dbReference>
<evidence type="ECO:0000259" key="7">
    <source>
        <dbReference type="PROSITE" id="PS50977"/>
    </source>
</evidence>
<dbReference type="InterPro" id="IPR036271">
    <property type="entry name" value="Tet_transcr_reg_TetR-rel_C_sf"/>
</dbReference>
<dbReference type="Gene3D" id="1.10.357.10">
    <property type="entry name" value="Tetracycline Repressor, domain 2"/>
    <property type="match status" value="1"/>
</dbReference>
<dbReference type="GO" id="GO:0003700">
    <property type="term" value="F:DNA-binding transcription factor activity"/>
    <property type="evidence" value="ECO:0007669"/>
    <property type="project" value="TreeGrafter"/>
</dbReference>
<dbReference type="EMBL" id="MAEM01000369">
    <property type="protein sequence ID" value="OBS00323.1"/>
    <property type="molecule type" value="Genomic_DNA"/>
</dbReference>
<dbReference type="InterPro" id="IPR001647">
    <property type="entry name" value="HTH_TetR"/>
</dbReference>
<feature type="domain" description="HTH tetR-type" evidence="7">
    <location>
        <begin position="23"/>
        <end position="83"/>
    </location>
</feature>
<keyword evidence="3 5" id="KW-0238">DNA-binding</keyword>